<comment type="subcellular location">
    <subcellularLocation>
        <location evidence="1">Nucleus</location>
    </subcellularLocation>
</comment>
<evidence type="ECO:0000313" key="5">
    <source>
        <dbReference type="EMBL" id="JAS31223.1"/>
    </source>
</evidence>
<keyword evidence="2" id="KW-0539">Nucleus</keyword>
<gene>
    <name evidence="5" type="ORF">g.34476</name>
</gene>
<sequence length="133" mass="15387">RKNLPDDSVAEVPENSQVNTENMLNSKSKKHKRKNLPDDSVADVPEKKKKKYSNTENDELQTAFNWSDVIMKILEGREDKELQLKRLCKKVISEYQTVKCDHKTYEQLAAKFNKKVLKTPGVQVLKDRAKLIS</sequence>
<dbReference type="AlphaFoldDB" id="A0A1B6DZW4"/>
<feature type="non-terminal residue" evidence="5">
    <location>
        <position position="1"/>
    </location>
</feature>
<proteinExistence type="predicted"/>
<feature type="region of interest" description="Disordered" evidence="3">
    <location>
        <begin position="1"/>
        <end position="56"/>
    </location>
</feature>
<evidence type="ECO:0000256" key="2">
    <source>
        <dbReference type="ARBA" id="ARBA00023242"/>
    </source>
</evidence>
<protein>
    <recommendedName>
        <fullName evidence="4">Cell growth-regulating nucleolar protein-like winged helix domain-containing protein</fullName>
    </recommendedName>
</protein>
<feature type="compositionally biased region" description="Polar residues" evidence="3">
    <location>
        <begin position="14"/>
        <end position="26"/>
    </location>
</feature>
<name>A0A1B6DZW4_9HEMI</name>
<dbReference type="EMBL" id="GEDC01006075">
    <property type="protein sequence ID" value="JAS31223.1"/>
    <property type="molecule type" value="Transcribed_RNA"/>
</dbReference>
<evidence type="ECO:0000259" key="4">
    <source>
        <dbReference type="Pfam" id="PF25879"/>
    </source>
</evidence>
<dbReference type="InterPro" id="IPR058719">
    <property type="entry name" value="WHD_LYAR"/>
</dbReference>
<feature type="domain" description="Cell growth-regulating nucleolar protein-like winged helix" evidence="4">
    <location>
        <begin position="62"/>
        <end position="132"/>
    </location>
</feature>
<evidence type="ECO:0000256" key="1">
    <source>
        <dbReference type="ARBA" id="ARBA00004123"/>
    </source>
</evidence>
<dbReference type="Pfam" id="PF25879">
    <property type="entry name" value="WHD_LYAR"/>
    <property type="match status" value="1"/>
</dbReference>
<accession>A0A1B6DZW4</accession>
<reference evidence="5" key="1">
    <citation type="submission" date="2015-12" db="EMBL/GenBank/DDBJ databases">
        <title>De novo transcriptome assembly of four potential Pierce s Disease insect vectors from Arizona vineyards.</title>
        <authorList>
            <person name="Tassone E.E."/>
        </authorList>
    </citation>
    <scope>NUCLEOTIDE SEQUENCE</scope>
</reference>
<evidence type="ECO:0000256" key="3">
    <source>
        <dbReference type="SAM" id="MobiDB-lite"/>
    </source>
</evidence>
<organism evidence="5">
    <name type="scientific">Clastoptera arizonana</name>
    <name type="common">Arizona spittle bug</name>
    <dbReference type="NCBI Taxonomy" id="38151"/>
    <lineage>
        <taxon>Eukaryota</taxon>
        <taxon>Metazoa</taxon>
        <taxon>Ecdysozoa</taxon>
        <taxon>Arthropoda</taxon>
        <taxon>Hexapoda</taxon>
        <taxon>Insecta</taxon>
        <taxon>Pterygota</taxon>
        <taxon>Neoptera</taxon>
        <taxon>Paraneoptera</taxon>
        <taxon>Hemiptera</taxon>
        <taxon>Auchenorrhyncha</taxon>
        <taxon>Cercopoidea</taxon>
        <taxon>Clastopteridae</taxon>
        <taxon>Clastoptera</taxon>
    </lineage>
</organism>